<evidence type="ECO:0000313" key="3">
    <source>
        <dbReference type="Proteomes" id="UP000777784"/>
    </source>
</evidence>
<keyword evidence="1" id="KW-0812">Transmembrane</keyword>
<protein>
    <recommendedName>
        <fullName evidence="4">ZU5 domain-containing protein</fullName>
    </recommendedName>
</protein>
<dbReference type="Gene3D" id="2.60.220.30">
    <property type="match status" value="1"/>
</dbReference>
<dbReference type="PROSITE" id="PS51257">
    <property type="entry name" value="PROKAR_LIPOPROTEIN"/>
    <property type="match status" value="1"/>
</dbReference>
<feature type="transmembrane region" description="Helical" evidence="1">
    <location>
        <begin position="7"/>
        <end position="25"/>
    </location>
</feature>
<sequence length="194" mass="20927">MQRQIKLQTVFFALVVVGICVMIVGCGNDTTTTPKTTAAPALMTVLDAPDNGISMGKGGSKDDDDNWKDRTRRGNMLMIPGVGGTLTVGRFTITVPPGAIETPIVLSITDDSRTTGYLLVQLGPHGYQFNELVTLTMNLAGTNIDDYGDATIIWYDEENDEWVDLDGVYDPKTNCVSVGLEHFSIYGGAGRSGW</sequence>
<dbReference type="AlphaFoldDB" id="A0A948RXS8"/>
<comment type="caution">
    <text evidence="2">The sequence shown here is derived from an EMBL/GenBank/DDBJ whole genome shotgun (WGS) entry which is preliminary data.</text>
</comment>
<dbReference type="Proteomes" id="UP000777784">
    <property type="component" value="Unassembled WGS sequence"/>
</dbReference>
<name>A0A948RXS8_UNCEI</name>
<evidence type="ECO:0008006" key="4">
    <source>
        <dbReference type="Google" id="ProtNLM"/>
    </source>
</evidence>
<accession>A0A948RXS8</accession>
<reference evidence="2" key="1">
    <citation type="submission" date="2021-05" db="EMBL/GenBank/DDBJ databases">
        <title>Energy efficiency and biological interactions define the core microbiome of deep oligotrophic groundwater.</title>
        <authorList>
            <person name="Mehrshad M."/>
            <person name="Lopez-Fernandez M."/>
            <person name="Bell E."/>
            <person name="Bernier-Latmani R."/>
            <person name="Bertilsson S."/>
            <person name="Dopson M."/>
        </authorList>
    </citation>
    <scope>NUCLEOTIDE SEQUENCE</scope>
    <source>
        <strain evidence="2">Modern_marine.mb.64</strain>
    </source>
</reference>
<gene>
    <name evidence="2" type="ORF">KJ970_04665</name>
</gene>
<keyword evidence="1" id="KW-0472">Membrane</keyword>
<organism evidence="2 3">
    <name type="scientific">Eiseniibacteriota bacterium</name>
    <dbReference type="NCBI Taxonomy" id="2212470"/>
    <lineage>
        <taxon>Bacteria</taxon>
        <taxon>Candidatus Eiseniibacteriota</taxon>
    </lineage>
</organism>
<proteinExistence type="predicted"/>
<evidence type="ECO:0000256" key="1">
    <source>
        <dbReference type="SAM" id="Phobius"/>
    </source>
</evidence>
<keyword evidence="1" id="KW-1133">Transmembrane helix</keyword>
<evidence type="ECO:0000313" key="2">
    <source>
        <dbReference type="EMBL" id="MBU2690199.1"/>
    </source>
</evidence>
<dbReference type="EMBL" id="JAHJDP010000023">
    <property type="protein sequence ID" value="MBU2690199.1"/>
    <property type="molecule type" value="Genomic_DNA"/>
</dbReference>